<protein>
    <submittedName>
        <fullName evidence="5">C6 transcription factor</fullName>
    </submittedName>
</protein>
<evidence type="ECO:0000313" key="6">
    <source>
        <dbReference type="Proteomes" id="UP001433268"/>
    </source>
</evidence>
<feature type="compositionally biased region" description="Polar residues" evidence="3">
    <location>
        <begin position="134"/>
        <end position="146"/>
    </location>
</feature>
<dbReference type="Pfam" id="PF11951">
    <property type="entry name" value="Fungal_trans_2"/>
    <property type="match status" value="1"/>
</dbReference>
<dbReference type="Gene3D" id="4.10.240.10">
    <property type="entry name" value="Zn(2)-C6 fungal-type DNA-binding domain"/>
    <property type="match status" value="1"/>
</dbReference>
<comment type="caution">
    <text evidence="5">The sequence shown here is derived from an EMBL/GenBank/DDBJ whole genome shotgun (WGS) entry which is preliminary data.</text>
</comment>
<dbReference type="Pfam" id="PF00172">
    <property type="entry name" value="Zn_clus"/>
    <property type="match status" value="1"/>
</dbReference>
<evidence type="ECO:0000256" key="1">
    <source>
        <dbReference type="ARBA" id="ARBA00004123"/>
    </source>
</evidence>
<keyword evidence="6" id="KW-1185">Reference proteome</keyword>
<keyword evidence="2" id="KW-0539">Nucleus</keyword>
<dbReference type="EMBL" id="JAQQWN010000007">
    <property type="protein sequence ID" value="KAK8074376.1"/>
    <property type="molecule type" value="Genomic_DNA"/>
</dbReference>
<dbReference type="PROSITE" id="PS50048">
    <property type="entry name" value="ZN2_CY6_FUNGAL_2"/>
    <property type="match status" value="1"/>
</dbReference>
<dbReference type="PROSITE" id="PS00463">
    <property type="entry name" value="ZN2_CY6_FUNGAL_1"/>
    <property type="match status" value="1"/>
</dbReference>
<evidence type="ECO:0000313" key="5">
    <source>
        <dbReference type="EMBL" id="KAK8074376.1"/>
    </source>
</evidence>
<sequence length="653" mass="73106">MATETRSQDGCWSCRLRKKKCDERRPICTECMCLGLECHGFGKRPAWMDRGVKQKAQAAKMKQKVAQLAKSRRNSQMRAHDDRVAKQLQHATCAGMVDASSTITVSLGYEPGPVPLASEKAQLPEPAAKDGHSTVGSTPILSTGDSASQSSFEEMTFLSEHQLLPTGNAALPPTFEEMDFLSEHHFDLPELESVFTDTTMWGFPDDIGGFPMPETQSTVAAHGTACMLPITDVEDAMLLAYYLGNVFGWQFPFCSATSSGFDQGCFIWLMSKSRPLYLASLALSNSHKSRQSEQPGSNLRHEGRVSRYDTAMEEFRRHLKMPNAADDVAMMACTVSLISSSVRYLLQRMCLRASILEAIMYRTDASLTAYPWRYRLDLSFEHRHVADYPWISQKPLTETSAGSFKSAEESSRDFFIGAVMRIDILSAITRGSAPALTPNYQELFKSARPAIALESVSGCQNWVLDILLDVYQLRDWKANTKAAGLLSLWELTSKANTIQVNLEARIASNTILLNKIRQDAERQKDKHQKYDVYLVSHIFACAVSVLLEVIVSGAHPRLPEVKRKVGRAVEALTDATKDSSLLDELGWPLFVVGCVVEEERHGFFRQLLSSANLFRILELLERCWKSRACGEVKDDSFDFSRLRYHKPHDVLVI</sequence>
<dbReference type="GeneID" id="92046414"/>
<feature type="domain" description="Zn(2)-C6 fungal-type" evidence="4">
    <location>
        <begin position="10"/>
        <end position="38"/>
    </location>
</feature>
<reference evidence="5 6" key="1">
    <citation type="submission" date="2023-01" db="EMBL/GenBank/DDBJ databases">
        <title>Analysis of 21 Apiospora genomes using comparative genomics revels a genus with tremendous synthesis potential of carbohydrate active enzymes and secondary metabolites.</title>
        <authorList>
            <person name="Sorensen T."/>
        </authorList>
    </citation>
    <scope>NUCLEOTIDE SEQUENCE [LARGE SCALE GENOMIC DNA]</scope>
    <source>
        <strain evidence="5 6">CBS 114990</strain>
    </source>
</reference>
<dbReference type="PANTHER" id="PTHR37534:SF26">
    <property type="entry name" value="TRANSCRIPTION FACTOR, PUTATIVE-RELATED"/>
    <property type="match status" value="1"/>
</dbReference>
<evidence type="ECO:0000256" key="2">
    <source>
        <dbReference type="ARBA" id="ARBA00023242"/>
    </source>
</evidence>
<dbReference type="RefSeq" id="XP_066665316.1">
    <property type="nucleotide sequence ID" value="XM_066813354.1"/>
</dbReference>
<gene>
    <name evidence="5" type="ORF">PG997_009039</name>
</gene>
<dbReference type="InterPro" id="IPR021858">
    <property type="entry name" value="Fun_TF"/>
</dbReference>
<dbReference type="InterPro" id="IPR001138">
    <property type="entry name" value="Zn2Cys6_DnaBD"/>
</dbReference>
<evidence type="ECO:0000256" key="3">
    <source>
        <dbReference type="SAM" id="MobiDB-lite"/>
    </source>
</evidence>
<name>A0ABR1VVN2_9PEZI</name>
<accession>A0ABR1VVN2</accession>
<feature type="region of interest" description="Disordered" evidence="3">
    <location>
        <begin position="126"/>
        <end position="146"/>
    </location>
</feature>
<comment type="subcellular location">
    <subcellularLocation>
        <location evidence="1">Nucleus</location>
    </subcellularLocation>
</comment>
<evidence type="ECO:0000259" key="4">
    <source>
        <dbReference type="PROSITE" id="PS50048"/>
    </source>
</evidence>
<dbReference type="SUPFAM" id="SSF57701">
    <property type="entry name" value="Zn2/Cys6 DNA-binding domain"/>
    <property type="match status" value="1"/>
</dbReference>
<dbReference type="CDD" id="cd00067">
    <property type="entry name" value="GAL4"/>
    <property type="match status" value="1"/>
</dbReference>
<dbReference type="PANTHER" id="PTHR37534">
    <property type="entry name" value="TRANSCRIPTIONAL ACTIVATOR PROTEIN UGA3"/>
    <property type="match status" value="1"/>
</dbReference>
<organism evidence="5 6">
    <name type="scientific">Apiospora hydei</name>
    <dbReference type="NCBI Taxonomy" id="1337664"/>
    <lineage>
        <taxon>Eukaryota</taxon>
        <taxon>Fungi</taxon>
        <taxon>Dikarya</taxon>
        <taxon>Ascomycota</taxon>
        <taxon>Pezizomycotina</taxon>
        <taxon>Sordariomycetes</taxon>
        <taxon>Xylariomycetidae</taxon>
        <taxon>Amphisphaeriales</taxon>
        <taxon>Apiosporaceae</taxon>
        <taxon>Apiospora</taxon>
    </lineage>
</organism>
<dbReference type="Proteomes" id="UP001433268">
    <property type="component" value="Unassembled WGS sequence"/>
</dbReference>
<proteinExistence type="predicted"/>
<dbReference type="SMART" id="SM00066">
    <property type="entry name" value="GAL4"/>
    <property type="match status" value="1"/>
</dbReference>
<dbReference type="InterPro" id="IPR036864">
    <property type="entry name" value="Zn2-C6_fun-type_DNA-bd_sf"/>
</dbReference>